<dbReference type="Proteomes" id="UP001314229">
    <property type="component" value="Unassembled WGS sequence"/>
</dbReference>
<reference evidence="6 7" key="1">
    <citation type="submission" date="2024-01" db="EMBL/GenBank/DDBJ databases">
        <authorList>
            <person name="Alioto T."/>
            <person name="Alioto T."/>
            <person name="Gomez Garrido J."/>
        </authorList>
    </citation>
    <scope>NUCLEOTIDE SEQUENCE [LARGE SCALE GENOMIC DNA]</scope>
</reference>
<organism evidence="6 7">
    <name type="scientific">Scomber scombrus</name>
    <name type="common">Atlantic mackerel</name>
    <name type="synonym">Scomber vernalis</name>
    <dbReference type="NCBI Taxonomy" id="13677"/>
    <lineage>
        <taxon>Eukaryota</taxon>
        <taxon>Metazoa</taxon>
        <taxon>Chordata</taxon>
        <taxon>Craniata</taxon>
        <taxon>Vertebrata</taxon>
        <taxon>Euteleostomi</taxon>
        <taxon>Actinopterygii</taxon>
        <taxon>Neopterygii</taxon>
        <taxon>Teleostei</taxon>
        <taxon>Neoteleostei</taxon>
        <taxon>Acanthomorphata</taxon>
        <taxon>Pelagiaria</taxon>
        <taxon>Scombriformes</taxon>
        <taxon>Scombridae</taxon>
        <taxon>Scomber</taxon>
    </lineage>
</organism>
<dbReference type="PANTHER" id="PTHR45701">
    <property type="entry name" value="SYNAPTOBREVIN FAMILY MEMBER"/>
    <property type="match status" value="1"/>
</dbReference>
<dbReference type="AlphaFoldDB" id="A0AAV1NL75"/>
<dbReference type="Pfam" id="PF00957">
    <property type="entry name" value="Synaptobrevin"/>
    <property type="match status" value="1"/>
</dbReference>
<keyword evidence="3" id="KW-0175">Coiled coil</keyword>
<comment type="similarity">
    <text evidence="1">Belongs to the synaptobrevin family.</text>
</comment>
<evidence type="ECO:0000256" key="4">
    <source>
        <dbReference type="SAM" id="Phobius"/>
    </source>
</evidence>
<feature type="transmembrane region" description="Helical" evidence="4">
    <location>
        <begin position="89"/>
        <end position="112"/>
    </location>
</feature>
<gene>
    <name evidence="6" type="ORF">FSCOSCO3_A021292</name>
</gene>
<proteinExistence type="inferred from homology"/>
<protein>
    <submittedName>
        <fullName evidence="6">Vesicle-associated membrane protein 8-like</fullName>
    </submittedName>
</protein>
<dbReference type="GO" id="GO:0016020">
    <property type="term" value="C:membrane"/>
    <property type="evidence" value="ECO:0007669"/>
    <property type="project" value="InterPro"/>
</dbReference>
<feature type="domain" description="V-SNARE coiled-coil homology" evidence="5">
    <location>
        <begin position="25"/>
        <end position="85"/>
    </location>
</feature>
<keyword evidence="7" id="KW-1185">Reference proteome</keyword>
<name>A0AAV1NL75_SCOSC</name>
<evidence type="ECO:0000256" key="3">
    <source>
        <dbReference type="PROSITE-ProRule" id="PRU00290"/>
    </source>
</evidence>
<dbReference type="InterPro" id="IPR042855">
    <property type="entry name" value="V_SNARE_CC"/>
</dbReference>
<dbReference type="PRINTS" id="PR00219">
    <property type="entry name" value="SYNAPTOBREVN"/>
</dbReference>
<dbReference type="Gene3D" id="1.20.5.110">
    <property type="match status" value="1"/>
</dbReference>
<comment type="caution">
    <text evidence="6">The sequence shown here is derived from an EMBL/GenBank/DDBJ whole genome shotgun (WGS) entry which is preliminary data.</text>
</comment>
<evidence type="ECO:0000313" key="7">
    <source>
        <dbReference type="Proteomes" id="UP001314229"/>
    </source>
</evidence>
<dbReference type="GO" id="GO:0012505">
    <property type="term" value="C:endomembrane system"/>
    <property type="evidence" value="ECO:0007669"/>
    <property type="project" value="UniProtKB-SubCell"/>
</dbReference>
<accession>A0AAV1NL75</accession>
<dbReference type="SUPFAM" id="SSF58038">
    <property type="entry name" value="SNARE fusion complex"/>
    <property type="match status" value="1"/>
</dbReference>
<dbReference type="GO" id="GO:0016192">
    <property type="term" value="P:vesicle-mediated transport"/>
    <property type="evidence" value="ECO:0007669"/>
    <property type="project" value="InterPro"/>
</dbReference>
<dbReference type="InterPro" id="IPR016444">
    <property type="entry name" value="Synaptobrevin/VAMP"/>
</dbReference>
<dbReference type="EMBL" id="CAWUFR010000040">
    <property type="protein sequence ID" value="CAK6959579.1"/>
    <property type="molecule type" value="Genomic_DNA"/>
</dbReference>
<sequence>MRQDGETETEMEQRGVAAEPVPQTKMQALNVQIDEVKDEMIVNVDKMLIGLEKVDELVMKTGEMEKVAQIFERTGKKVARFYWWKNVKLIVLVVVVVLIIVLVIVLLATGVIPTSSPVRPIVTPTSKP</sequence>
<evidence type="ECO:0000256" key="2">
    <source>
        <dbReference type="ARBA" id="ARBA00046280"/>
    </source>
</evidence>
<keyword evidence="4" id="KW-0472">Membrane</keyword>
<evidence type="ECO:0000259" key="5">
    <source>
        <dbReference type="PROSITE" id="PS50892"/>
    </source>
</evidence>
<dbReference type="PROSITE" id="PS50892">
    <property type="entry name" value="V_SNARE"/>
    <property type="match status" value="1"/>
</dbReference>
<keyword evidence="4" id="KW-0812">Transmembrane</keyword>
<evidence type="ECO:0000256" key="1">
    <source>
        <dbReference type="ARBA" id="ARBA00008025"/>
    </source>
</evidence>
<evidence type="ECO:0000313" key="6">
    <source>
        <dbReference type="EMBL" id="CAK6959579.1"/>
    </source>
</evidence>
<comment type="subcellular location">
    <subcellularLocation>
        <location evidence="2">Endomembrane system</location>
        <topology evidence="2">Single-pass type IV membrane protein</topology>
    </subcellularLocation>
</comment>
<dbReference type="InterPro" id="IPR001388">
    <property type="entry name" value="Synaptobrevin-like"/>
</dbReference>
<keyword evidence="4" id="KW-1133">Transmembrane helix</keyword>